<dbReference type="OrthoDB" id="1265391at2"/>
<dbReference type="AlphaFoldDB" id="A0A1Q2M653"/>
<evidence type="ECO:0000256" key="2">
    <source>
        <dbReference type="ARBA" id="ARBA00022801"/>
    </source>
</evidence>
<accession>A0A1Q2M653</accession>
<dbReference type="Gene3D" id="3.60.60.10">
    <property type="entry name" value="Penicillin V Acylase, Chain A"/>
    <property type="match status" value="1"/>
</dbReference>
<dbReference type="EMBL" id="CP019650">
    <property type="protein sequence ID" value="AQQ67757.1"/>
    <property type="molecule type" value="Genomic_DNA"/>
</dbReference>
<dbReference type="Proteomes" id="UP000188219">
    <property type="component" value="Chromosome"/>
</dbReference>
<dbReference type="KEGG" id="maga:Mag101_08980"/>
<reference evidence="4" key="1">
    <citation type="submission" date="2017-02" db="EMBL/GenBank/DDBJ databases">
        <title>Genome of Microbulbifer agarilyticus GP101.</title>
        <authorList>
            <person name="Jung J."/>
            <person name="Bae S.S."/>
            <person name="Baek K."/>
        </authorList>
    </citation>
    <scope>NUCLEOTIDE SEQUENCE [LARGE SCALE GENOMIC DNA]</scope>
    <source>
        <strain evidence="4">GP101</strain>
    </source>
</reference>
<protein>
    <submittedName>
        <fullName evidence="4">Choloylglycine hydrolase</fullName>
    </submittedName>
</protein>
<keyword evidence="5" id="KW-1185">Reference proteome</keyword>
<dbReference type="RefSeq" id="WP_077403701.1">
    <property type="nucleotide sequence ID" value="NZ_CP019650.1"/>
</dbReference>
<name>A0A1Q2M653_9GAMM</name>
<dbReference type="InterPro" id="IPR029055">
    <property type="entry name" value="Ntn_hydrolases_N"/>
</dbReference>
<keyword evidence="2 4" id="KW-0378">Hydrolase</keyword>
<proteinExistence type="inferred from homology"/>
<dbReference type="PANTHER" id="PTHR35527:SF2">
    <property type="entry name" value="HYDROLASE"/>
    <property type="match status" value="1"/>
</dbReference>
<dbReference type="PANTHER" id="PTHR35527">
    <property type="entry name" value="CHOLOYLGLYCINE HYDROLASE"/>
    <property type="match status" value="1"/>
</dbReference>
<dbReference type="GO" id="GO:0016787">
    <property type="term" value="F:hydrolase activity"/>
    <property type="evidence" value="ECO:0007669"/>
    <property type="project" value="UniProtKB-KW"/>
</dbReference>
<dbReference type="CDD" id="cd01902">
    <property type="entry name" value="Ntn_CGH"/>
    <property type="match status" value="1"/>
</dbReference>
<organism evidence="4 5">
    <name type="scientific">Microbulbifer agarilyticus</name>
    <dbReference type="NCBI Taxonomy" id="260552"/>
    <lineage>
        <taxon>Bacteria</taxon>
        <taxon>Pseudomonadati</taxon>
        <taxon>Pseudomonadota</taxon>
        <taxon>Gammaproteobacteria</taxon>
        <taxon>Cellvibrionales</taxon>
        <taxon>Microbulbiferaceae</taxon>
        <taxon>Microbulbifer</taxon>
    </lineage>
</organism>
<evidence type="ECO:0000313" key="4">
    <source>
        <dbReference type="EMBL" id="AQQ67757.1"/>
    </source>
</evidence>
<evidence type="ECO:0000313" key="5">
    <source>
        <dbReference type="Proteomes" id="UP000188219"/>
    </source>
</evidence>
<dbReference type="STRING" id="260552.Mag101_08980"/>
<gene>
    <name evidence="4" type="ORF">Mag101_08980</name>
</gene>
<evidence type="ECO:0000259" key="3">
    <source>
        <dbReference type="Pfam" id="PF02275"/>
    </source>
</evidence>
<dbReference type="SUPFAM" id="SSF56235">
    <property type="entry name" value="N-terminal nucleophile aminohydrolases (Ntn hydrolases)"/>
    <property type="match status" value="1"/>
</dbReference>
<evidence type="ECO:0000256" key="1">
    <source>
        <dbReference type="ARBA" id="ARBA00006625"/>
    </source>
</evidence>
<dbReference type="InterPro" id="IPR052193">
    <property type="entry name" value="Peptidase_C59"/>
</dbReference>
<dbReference type="InterPro" id="IPR029132">
    <property type="entry name" value="CBAH/NAAA_C"/>
</dbReference>
<sequence>MCSTILWTQKGQPVIVGRNMDWTEQMGTKLYVFPRGAQREGLTDSNSLKWTSKYGSIGAVIWDCATADGLNEAGLSVRLLYLAEAEYGTREEDLPGLSISEWVQYYLDCFATVDEVVAATRSMQVRPVEIVHRGDSVDSPMHMCVSDASGDSAIIEILHGKPVIHHGAQYRVMTNSPVYDEQLVLMKQYQGLGGKKTLPGSAEAEDRFARGAYYLTTLPEQPASYQEAVAGVLSVMRNMATPLGYVDPVQPNVSPTQWQSVSDLTNKRYYFEFARLPNVVWIDMDKLDLSEGAPVLMFDLAEDLEAAGEVSGKFKPADSVAFQQAGTVVTWKAAA</sequence>
<comment type="similarity">
    <text evidence="1">Belongs to the peptidase C59 family.</text>
</comment>
<dbReference type="Pfam" id="PF02275">
    <property type="entry name" value="CBAH"/>
    <property type="match status" value="1"/>
</dbReference>
<feature type="domain" description="Choloylglycine hydrolase/NAAA C-terminal" evidence="3">
    <location>
        <begin position="2"/>
        <end position="290"/>
    </location>
</feature>
<dbReference type="eggNOG" id="COG3049">
    <property type="taxonomic scope" value="Bacteria"/>
</dbReference>